<reference evidence="5" key="3">
    <citation type="submission" date="2020-12" db="UniProtKB">
        <authorList>
            <consortium name="EnsemblPlants"/>
        </authorList>
    </citation>
    <scope>IDENTIFICATION</scope>
</reference>
<dbReference type="AlphaFoldDB" id="A0A7I4AFZ4"/>
<dbReference type="InParanoid" id="A0A7I4AFZ4"/>
<dbReference type="RefSeq" id="XP_073393667.1">
    <property type="nucleotide sequence ID" value="XM_073537566.1"/>
</dbReference>
<evidence type="ECO:0000259" key="4">
    <source>
        <dbReference type="Pfam" id="PF03763"/>
    </source>
</evidence>
<dbReference type="Proteomes" id="UP000006727">
    <property type="component" value="Chromosome 12"/>
</dbReference>
<reference evidence="5 6" key="2">
    <citation type="journal article" date="2018" name="Plant J.">
        <title>The Physcomitrella patens chromosome-scale assembly reveals moss genome structure and evolution.</title>
        <authorList>
            <person name="Lang D."/>
            <person name="Ullrich K.K."/>
            <person name="Murat F."/>
            <person name="Fuchs J."/>
            <person name="Jenkins J."/>
            <person name="Haas F.B."/>
            <person name="Piednoel M."/>
            <person name="Gundlach H."/>
            <person name="Van Bel M."/>
            <person name="Meyberg R."/>
            <person name="Vives C."/>
            <person name="Morata J."/>
            <person name="Symeonidi A."/>
            <person name="Hiss M."/>
            <person name="Muchero W."/>
            <person name="Kamisugi Y."/>
            <person name="Saleh O."/>
            <person name="Blanc G."/>
            <person name="Decker E.L."/>
            <person name="van Gessel N."/>
            <person name="Grimwood J."/>
            <person name="Hayes R.D."/>
            <person name="Graham S.W."/>
            <person name="Gunter L.E."/>
            <person name="McDaniel S.F."/>
            <person name="Hoernstein S.N.W."/>
            <person name="Larsson A."/>
            <person name="Li F.W."/>
            <person name="Perroud P.F."/>
            <person name="Phillips J."/>
            <person name="Ranjan P."/>
            <person name="Rokshar D.S."/>
            <person name="Rothfels C.J."/>
            <person name="Schneider L."/>
            <person name="Shu S."/>
            <person name="Stevenson D.W."/>
            <person name="Thummler F."/>
            <person name="Tillich M."/>
            <person name="Villarreal Aguilar J.C."/>
            <person name="Widiez T."/>
            <person name="Wong G.K."/>
            <person name="Wymore A."/>
            <person name="Zhang Y."/>
            <person name="Zimmer A.D."/>
            <person name="Quatrano R.S."/>
            <person name="Mayer K.F.X."/>
            <person name="Goodstein D."/>
            <person name="Casacuberta J.M."/>
            <person name="Vandepoele K."/>
            <person name="Reski R."/>
            <person name="Cuming A.C."/>
            <person name="Tuskan G.A."/>
            <person name="Maumus F."/>
            <person name="Salse J."/>
            <person name="Schmutz J."/>
            <person name="Rensing S.A."/>
        </authorList>
    </citation>
    <scope>NUCLEOTIDE SEQUENCE [LARGE SCALE GENOMIC DNA]</scope>
    <source>
        <strain evidence="5 6">cv. Gransden 2004</strain>
    </source>
</reference>
<reference evidence="5 6" key="1">
    <citation type="journal article" date="2008" name="Science">
        <title>The Physcomitrella genome reveals evolutionary insights into the conquest of land by plants.</title>
        <authorList>
            <person name="Rensing S."/>
            <person name="Lang D."/>
            <person name="Zimmer A."/>
            <person name="Terry A."/>
            <person name="Salamov A."/>
            <person name="Shapiro H."/>
            <person name="Nishiyama T."/>
            <person name="Perroud P.-F."/>
            <person name="Lindquist E."/>
            <person name="Kamisugi Y."/>
            <person name="Tanahashi T."/>
            <person name="Sakakibara K."/>
            <person name="Fujita T."/>
            <person name="Oishi K."/>
            <person name="Shin-I T."/>
            <person name="Kuroki Y."/>
            <person name="Toyoda A."/>
            <person name="Suzuki Y."/>
            <person name="Hashimoto A."/>
            <person name="Yamaguchi K."/>
            <person name="Sugano A."/>
            <person name="Kohara Y."/>
            <person name="Fujiyama A."/>
            <person name="Anterola A."/>
            <person name="Aoki S."/>
            <person name="Ashton N."/>
            <person name="Barbazuk W.B."/>
            <person name="Barker E."/>
            <person name="Bennetzen J."/>
            <person name="Bezanilla M."/>
            <person name="Blankenship R."/>
            <person name="Cho S.H."/>
            <person name="Dutcher S."/>
            <person name="Estelle M."/>
            <person name="Fawcett J.A."/>
            <person name="Gundlach H."/>
            <person name="Hanada K."/>
            <person name="Heyl A."/>
            <person name="Hicks K.A."/>
            <person name="Hugh J."/>
            <person name="Lohr M."/>
            <person name="Mayer K."/>
            <person name="Melkozernov A."/>
            <person name="Murata T."/>
            <person name="Nelson D."/>
            <person name="Pils B."/>
            <person name="Prigge M."/>
            <person name="Reiss B."/>
            <person name="Renner T."/>
            <person name="Rombauts S."/>
            <person name="Rushton P."/>
            <person name="Sanderfoot A."/>
            <person name="Schween G."/>
            <person name="Shiu S.-H."/>
            <person name="Stueber K."/>
            <person name="Theodoulou F.L."/>
            <person name="Tu H."/>
            <person name="Van de Peer Y."/>
            <person name="Verrier P.J."/>
            <person name="Waters E."/>
            <person name="Wood A."/>
            <person name="Yang L."/>
            <person name="Cove D."/>
            <person name="Cuming A."/>
            <person name="Hasebe M."/>
            <person name="Lucas S."/>
            <person name="Mishler D.B."/>
            <person name="Reski R."/>
            <person name="Grigoriev I."/>
            <person name="Quatrano R.S."/>
            <person name="Boore J.L."/>
        </authorList>
    </citation>
    <scope>NUCLEOTIDE SEQUENCE [LARGE SCALE GENOMIC DNA]</scope>
    <source>
        <strain evidence="5 6">cv. Gransden 2004</strain>
    </source>
</reference>
<gene>
    <name evidence="5" type="primary">LOC112289418</name>
</gene>
<accession>A0A7I4AFZ4</accession>
<comment type="similarity">
    <text evidence="1">Belongs to the remorin family.</text>
</comment>
<evidence type="ECO:0000256" key="2">
    <source>
        <dbReference type="SAM" id="Coils"/>
    </source>
</evidence>
<feature type="compositionally biased region" description="Polar residues" evidence="3">
    <location>
        <begin position="200"/>
        <end position="214"/>
    </location>
</feature>
<dbReference type="PANTHER" id="PTHR31775:SF5">
    <property type="entry name" value="REMORIN 1.4"/>
    <property type="match status" value="1"/>
</dbReference>
<dbReference type="Pfam" id="PF03763">
    <property type="entry name" value="Remorin_C"/>
    <property type="match status" value="1"/>
</dbReference>
<dbReference type="EMBL" id="ABEU02000012">
    <property type="status" value="NOT_ANNOTATED_CDS"/>
    <property type="molecule type" value="Genomic_DNA"/>
</dbReference>
<feature type="region of interest" description="Disordered" evidence="3">
    <location>
        <begin position="152"/>
        <end position="172"/>
    </location>
</feature>
<name>A0A7I4AFZ4_PHYPA</name>
<keyword evidence="2" id="KW-0175">Coiled coil</keyword>
<feature type="coiled-coil region" evidence="2">
    <location>
        <begin position="398"/>
        <end position="440"/>
    </location>
</feature>
<evidence type="ECO:0000256" key="3">
    <source>
        <dbReference type="SAM" id="MobiDB-lite"/>
    </source>
</evidence>
<dbReference type="PANTHER" id="PTHR31775">
    <property type="entry name" value="OS02G0117200 PROTEIN"/>
    <property type="match status" value="1"/>
</dbReference>
<sequence>MAAMVIKTPQFSLPTSNGHTVNETEELEKTPASVPQFHIDVGELQKSCNDACNQLTPRKARAAAEIPKNIFSSFKTALMFGANGPDAQETPRGKHDDSGVRIAIGNNGIHLQEDQSTPPTILNAERIETALALTVSSVRASFGCHVLDTGPDPSHSSACNRINEADSQEQSEFPAVPELHELADAFPPTCGQLPHAQGAEAQNNPPASGSTNHAAASMAKSPSRPSSPYTVGQEVHINDMPRNSVQGIPGDDVVTLINTRSASFQSTKGEYHQHQEQHTVLNPHSQSQFLLTISTPSQSGYYESGDAALSYQYLSNHLSEAPSQMASKDGCQLPDCVTRRASGIVAVGGAQLEHLLARVKHEKTLSRARAWEEGAKAKVYNRYARDESKITAWENTMKAKAEAKMRKAQENLDKKRAKYIEKMKNDVARAHCKAQEKRAAMEASRAEEIVKAEEISSRIRATGKMPRKFLCIPA</sequence>
<protein>
    <recommendedName>
        <fullName evidence="4">Remorin C-terminal domain-containing protein</fullName>
    </recommendedName>
</protein>
<dbReference type="Gramene" id="Pp3c12_4280V3.2">
    <property type="protein sequence ID" value="Pp3c12_4280V3.2"/>
    <property type="gene ID" value="Pp3c12_4280"/>
</dbReference>
<dbReference type="InterPro" id="IPR005516">
    <property type="entry name" value="Remorin_C"/>
</dbReference>
<feature type="region of interest" description="Disordered" evidence="3">
    <location>
        <begin position="185"/>
        <end position="232"/>
    </location>
</feature>
<evidence type="ECO:0000313" key="6">
    <source>
        <dbReference type="Proteomes" id="UP000006727"/>
    </source>
</evidence>
<keyword evidence="6" id="KW-1185">Reference proteome</keyword>
<dbReference type="GeneID" id="112289418"/>
<proteinExistence type="inferred from homology"/>
<organism evidence="5 6">
    <name type="scientific">Physcomitrium patens</name>
    <name type="common">Spreading-leaved earth moss</name>
    <name type="synonym">Physcomitrella patens</name>
    <dbReference type="NCBI Taxonomy" id="3218"/>
    <lineage>
        <taxon>Eukaryota</taxon>
        <taxon>Viridiplantae</taxon>
        <taxon>Streptophyta</taxon>
        <taxon>Embryophyta</taxon>
        <taxon>Bryophyta</taxon>
        <taxon>Bryophytina</taxon>
        <taxon>Bryopsida</taxon>
        <taxon>Funariidae</taxon>
        <taxon>Funariales</taxon>
        <taxon>Funariaceae</taxon>
        <taxon>Physcomitrium</taxon>
    </lineage>
</organism>
<dbReference type="EnsemblPlants" id="Pp3c12_4280V3.2">
    <property type="protein sequence ID" value="Pp3c12_4280V3.2"/>
    <property type="gene ID" value="Pp3c12_4280"/>
</dbReference>
<feature type="domain" description="Remorin C-terminal" evidence="4">
    <location>
        <begin position="363"/>
        <end position="468"/>
    </location>
</feature>
<dbReference type="RefSeq" id="XP_073393666.1">
    <property type="nucleotide sequence ID" value="XM_073537565.1"/>
</dbReference>
<evidence type="ECO:0000256" key="1">
    <source>
        <dbReference type="ARBA" id="ARBA00005711"/>
    </source>
</evidence>
<evidence type="ECO:0000313" key="5">
    <source>
        <dbReference type="EnsemblPlants" id="Pp3c12_4280V3.2"/>
    </source>
</evidence>